<dbReference type="Pfam" id="PF01225">
    <property type="entry name" value="Mur_ligase"/>
    <property type="match status" value="1"/>
</dbReference>
<dbReference type="NCBIfam" id="NF001124">
    <property type="entry name" value="PRK00139.1-2"/>
    <property type="match status" value="1"/>
</dbReference>
<dbReference type="UniPathway" id="UPA00219"/>
<dbReference type="EMBL" id="LR134327">
    <property type="protein sequence ID" value="VEF42111.1"/>
    <property type="molecule type" value="Genomic_DNA"/>
</dbReference>
<keyword evidence="13" id="KW-0547">Nucleotide-binding</keyword>
<protein>
    <recommendedName>
        <fullName evidence="9 13">UDP-N-acetylmuramoyl-L-alanyl-D-glutamate--2,6-diaminopimelate ligase</fullName>
        <ecNumber evidence="8 13">6.3.2.13</ecNumber>
    </recommendedName>
    <alternativeName>
        <fullName evidence="10 13">Meso-A2pm-adding enzyme</fullName>
    </alternativeName>
    <alternativeName>
        <fullName evidence="11 13">Meso-diaminopimelate-adding enzyme</fullName>
    </alternativeName>
    <alternativeName>
        <fullName evidence="12 13">UDP-MurNAc-L-Ala-D-Glu:meso-diaminopimelate ligase</fullName>
    </alternativeName>
    <alternativeName>
        <fullName evidence="13">UDP-MurNAc-tripeptide synthetase</fullName>
    </alternativeName>
    <alternativeName>
        <fullName evidence="13">UDP-N-acetylmuramyl-tripeptide synthetase</fullName>
    </alternativeName>
</protein>
<feature type="binding site" evidence="13">
    <location>
        <position position="385"/>
    </location>
    <ligand>
        <name>meso-2,6-diaminopimelate</name>
        <dbReference type="ChEBI" id="CHEBI:57791"/>
    </ligand>
</feature>
<dbReference type="Pfam" id="PF02875">
    <property type="entry name" value="Mur_ligase_C"/>
    <property type="match status" value="1"/>
</dbReference>
<evidence type="ECO:0000256" key="6">
    <source>
        <dbReference type="ARBA" id="ARBA00023316"/>
    </source>
</evidence>
<feature type="binding site" evidence="13">
    <location>
        <position position="460"/>
    </location>
    <ligand>
        <name>meso-2,6-diaminopimelate</name>
        <dbReference type="ChEBI" id="CHEBI:57791"/>
    </ligand>
</feature>
<feature type="binding site" evidence="13">
    <location>
        <position position="153"/>
    </location>
    <ligand>
        <name>UDP-N-acetyl-alpha-D-muramoyl-L-alanyl-D-glutamate</name>
        <dbReference type="ChEBI" id="CHEBI:83900"/>
    </ligand>
</feature>
<feature type="domain" description="Mur ligase C-terminal" evidence="16">
    <location>
        <begin position="336"/>
        <end position="462"/>
    </location>
</feature>
<dbReference type="Gene3D" id="3.40.1190.10">
    <property type="entry name" value="Mur-like, catalytic domain"/>
    <property type="match status" value="1"/>
</dbReference>
<dbReference type="InterPro" id="IPR004101">
    <property type="entry name" value="Mur_ligase_C"/>
</dbReference>
<evidence type="ECO:0000256" key="4">
    <source>
        <dbReference type="ARBA" id="ARBA00022984"/>
    </source>
</evidence>
<dbReference type="GO" id="GO:0008765">
    <property type="term" value="F:UDP-N-acetylmuramoylalanyl-D-glutamate-2,6-diaminopimelate ligase activity"/>
    <property type="evidence" value="ECO:0007669"/>
    <property type="project" value="UniProtKB-UniRule"/>
</dbReference>
<feature type="binding site" evidence="13">
    <location>
        <position position="187"/>
    </location>
    <ligand>
        <name>UDP-N-acetyl-alpha-D-muramoyl-L-alanyl-D-glutamate</name>
        <dbReference type="ChEBI" id="CHEBI:83900"/>
    </ligand>
</feature>
<evidence type="ECO:0000259" key="16">
    <source>
        <dbReference type="Pfam" id="PF02875"/>
    </source>
</evidence>
<feature type="binding site" evidence="13">
    <location>
        <position position="25"/>
    </location>
    <ligand>
        <name>UDP-N-acetyl-alpha-D-muramoyl-L-alanyl-D-glutamate</name>
        <dbReference type="ChEBI" id="CHEBI:83900"/>
    </ligand>
</feature>
<dbReference type="InterPro" id="IPR036565">
    <property type="entry name" value="Mur-like_cat_sf"/>
</dbReference>
<dbReference type="InterPro" id="IPR035911">
    <property type="entry name" value="MurE/MurF_N"/>
</dbReference>
<dbReference type="Gene3D" id="3.90.190.20">
    <property type="entry name" value="Mur ligase, C-terminal domain"/>
    <property type="match status" value="1"/>
</dbReference>
<keyword evidence="4 13" id="KW-0573">Peptidoglycan synthesis</keyword>
<dbReference type="InterPro" id="IPR013221">
    <property type="entry name" value="Mur_ligase_cen"/>
</dbReference>
<evidence type="ECO:0000256" key="12">
    <source>
        <dbReference type="ARBA" id="ARBA00081560"/>
    </source>
</evidence>
<dbReference type="GO" id="GO:0008360">
    <property type="term" value="P:regulation of cell shape"/>
    <property type="evidence" value="ECO:0007669"/>
    <property type="project" value="UniProtKB-KW"/>
</dbReference>
<evidence type="ECO:0000256" key="10">
    <source>
        <dbReference type="ARBA" id="ARBA00075482"/>
    </source>
</evidence>
<keyword evidence="6 13" id="KW-0961">Cell wall biogenesis/degradation</keyword>
<evidence type="ECO:0000256" key="13">
    <source>
        <dbReference type="HAMAP-Rule" id="MF_00208"/>
    </source>
</evidence>
<evidence type="ECO:0000256" key="2">
    <source>
        <dbReference type="ARBA" id="ARBA00022618"/>
    </source>
</evidence>
<comment type="function">
    <text evidence="13">Catalyzes the addition of meso-diaminopimelic acid to the nucleotide precursor UDP-N-acetylmuramoyl-L-alanyl-D-glutamate (UMAG) in the biosynthesis of bacterial cell-wall peptidoglycan.</text>
</comment>
<keyword evidence="13" id="KW-0460">Magnesium</keyword>
<organism evidence="18 19">
    <name type="scientific">Aggregatibacter aphrophilus ATCC 33389</name>
    <dbReference type="NCBI Taxonomy" id="985008"/>
    <lineage>
        <taxon>Bacteria</taxon>
        <taxon>Pseudomonadati</taxon>
        <taxon>Pseudomonadota</taxon>
        <taxon>Gammaproteobacteria</taxon>
        <taxon>Pasteurellales</taxon>
        <taxon>Pasteurellaceae</taxon>
        <taxon>Aggregatibacter</taxon>
    </lineage>
</organism>
<dbReference type="GO" id="GO:0000287">
    <property type="term" value="F:magnesium ion binding"/>
    <property type="evidence" value="ECO:0007669"/>
    <property type="project" value="UniProtKB-UniRule"/>
</dbReference>
<dbReference type="GeneID" id="49635213"/>
<feature type="binding site" evidence="13">
    <location>
        <position position="189"/>
    </location>
    <ligand>
        <name>UDP-N-acetyl-alpha-D-muramoyl-L-alanyl-D-glutamate</name>
        <dbReference type="ChEBI" id="CHEBI:83900"/>
    </ligand>
</feature>
<dbReference type="SUPFAM" id="SSF53623">
    <property type="entry name" value="MurD-like peptide ligases, catalytic domain"/>
    <property type="match status" value="1"/>
</dbReference>
<evidence type="ECO:0000259" key="15">
    <source>
        <dbReference type="Pfam" id="PF01225"/>
    </source>
</evidence>
<evidence type="ECO:0000256" key="11">
    <source>
        <dbReference type="ARBA" id="ARBA00076158"/>
    </source>
</evidence>
<gene>
    <name evidence="13 18" type="primary">murE</name>
    <name evidence="18" type="ORF">NCTC5906_00796</name>
</gene>
<dbReference type="FunFam" id="3.90.190.20:FF:000006">
    <property type="entry name" value="UDP-N-acetylmuramoyl-L-alanyl-D-glutamate--2,6-diaminopimelate ligase"/>
    <property type="match status" value="1"/>
</dbReference>
<evidence type="ECO:0000256" key="5">
    <source>
        <dbReference type="ARBA" id="ARBA00023306"/>
    </source>
</evidence>
<feature type="domain" description="Mur ligase N-terminal catalytic" evidence="15">
    <location>
        <begin position="21"/>
        <end position="98"/>
    </location>
</feature>
<evidence type="ECO:0000256" key="7">
    <source>
        <dbReference type="ARBA" id="ARBA00050251"/>
    </source>
</evidence>
<comment type="PTM">
    <text evidence="13">Carboxylation is probably crucial for Mg(2+) binding and, consequently, for the gamma-phosphate positioning of ATP.</text>
</comment>
<evidence type="ECO:0000256" key="8">
    <source>
        <dbReference type="ARBA" id="ARBA00066633"/>
    </source>
</evidence>
<dbReference type="Pfam" id="PF08245">
    <property type="entry name" value="Mur_ligase_M"/>
    <property type="match status" value="1"/>
</dbReference>
<evidence type="ECO:0000313" key="18">
    <source>
        <dbReference type="EMBL" id="VEF42111.1"/>
    </source>
</evidence>
<dbReference type="GO" id="GO:0051301">
    <property type="term" value="P:cell division"/>
    <property type="evidence" value="ECO:0007669"/>
    <property type="project" value="UniProtKB-KW"/>
</dbReference>
<dbReference type="PANTHER" id="PTHR23135:SF4">
    <property type="entry name" value="UDP-N-ACETYLMURAMOYL-L-ALANYL-D-GLUTAMATE--2,6-DIAMINOPIMELATE LIGASE MURE HOMOLOG, CHLOROPLASTIC"/>
    <property type="match status" value="1"/>
</dbReference>
<dbReference type="EC" id="6.3.2.13" evidence="8 13"/>
<dbReference type="SUPFAM" id="SSF63418">
    <property type="entry name" value="MurE/MurF N-terminal domain"/>
    <property type="match status" value="1"/>
</dbReference>
<dbReference type="GO" id="GO:0005737">
    <property type="term" value="C:cytoplasm"/>
    <property type="evidence" value="ECO:0007669"/>
    <property type="project" value="UniProtKB-SubCell"/>
</dbReference>
<feature type="binding site" evidence="13">
    <location>
        <position position="23"/>
    </location>
    <ligand>
        <name>UDP-N-acetyl-alpha-D-muramoyl-L-alanyl-D-glutamate</name>
        <dbReference type="ChEBI" id="CHEBI:83900"/>
    </ligand>
</feature>
<dbReference type="GO" id="GO:0005524">
    <property type="term" value="F:ATP binding"/>
    <property type="evidence" value="ECO:0007669"/>
    <property type="project" value="UniProtKB-UniRule"/>
</dbReference>
<dbReference type="Gene3D" id="3.40.1390.10">
    <property type="entry name" value="MurE/MurF, N-terminal domain"/>
    <property type="match status" value="1"/>
</dbReference>
<proteinExistence type="inferred from homology"/>
<dbReference type="NCBIfam" id="NF001126">
    <property type="entry name" value="PRK00139.1-4"/>
    <property type="match status" value="1"/>
</dbReference>
<feature type="domain" description="Mur ligase central" evidence="17">
    <location>
        <begin position="110"/>
        <end position="313"/>
    </location>
</feature>
<evidence type="ECO:0000256" key="14">
    <source>
        <dbReference type="RuleBase" id="RU004135"/>
    </source>
</evidence>
<comment type="catalytic activity">
    <reaction evidence="7 13">
        <text>UDP-N-acetyl-alpha-D-muramoyl-L-alanyl-D-glutamate + meso-2,6-diaminopimelate + ATP = UDP-N-acetyl-alpha-D-muramoyl-L-alanyl-gamma-D-glutamyl-meso-2,6-diaminopimelate + ADP + phosphate + H(+)</text>
        <dbReference type="Rhea" id="RHEA:23676"/>
        <dbReference type="ChEBI" id="CHEBI:15378"/>
        <dbReference type="ChEBI" id="CHEBI:30616"/>
        <dbReference type="ChEBI" id="CHEBI:43474"/>
        <dbReference type="ChEBI" id="CHEBI:57791"/>
        <dbReference type="ChEBI" id="CHEBI:83900"/>
        <dbReference type="ChEBI" id="CHEBI:83905"/>
        <dbReference type="ChEBI" id="CHEBI:456216"/>
        <dbReference type="EC" id="6.3.2.13"/>
    </reaction>
</comment>
<feature type="binding site" evidence="13">
    <location>
        <position position="464"/>
    </location>
    <ligand>
        <name>meso-2,6-diaminopimelate</name>
        <dbReference type="ChEBI" id="CHEBI:57791"/>
    </ligand>
</feature>
<dbReference type="PANTHER" id="PTHR23135">
    <property type="entry name" value="MUR LIGASE FAMILY MEMBER"/>
    <property type="match status" value="1"/>
</dbReference>
<dbReference type="GO" id="GO:0071555">
    <property type="term" value="P:cell wall organization"/>
    <property type="evidence" value="ECO:0007669"/>
    <property type="project" value="UniProtKB-KW"/>
</dbReference>
<comment type="similarity">
    <text evidence="1 13">Belongs to the MurCDEF family. MurE subfamily.</text>
</comment>
<feature type="binding site" evidence="13">
    <location>
        <begin position="40"/>
        <end position="42"/>
    </location>
    <ligand>
        <name>UDP-N-acetyl-alpha-D-muramoyl-L-alanyl-D-glutamate</name>
        <dbReference type="ChEBI" id="CHEBI:83900"/>
    </ligand>
</feature>
<keyword evidence="2 13" id="KW-0132">Cell division</keyword>
<dbReference type="NCBIfam" id="TIGR01085">
    <property type="entry name" value="murE"/>
    <property type="match status" value="1"/>
</dbReference>
<sequence>MHRLTHLLGIDIEGDVNLIHMTLDSRTAKAGCLFIAIKGHQTDGRQYIPQALQNGASAVIFEADSAQQHLQIHYEQNVPLVAFYQLSENLSRLADVFYQSPSKRLTLVGVTGTNGKTTTAQLLAQWTQLLGHNSAVMGTIGNGLFGQIKEATNTTGSAVEIQASLADFVAQGADFAAIEVSSHGLVQHRVEALHFSAVVFTNLSRDHLDYHHYMENYAAAKKRLFTELDSRHQIIDADDPTGVAWLRELPNAVAVSTNPDFSPQQTQWLKAVDVRFHHKGAVIKFASSWGDGELHSALIGAFNVSNLLLVTATLLTLGYSLSELVNSVNKLNGVCGRMEMLTATHKPTVIVDYAHTPDALEKALQAARLHCHGKLWCIFGCGGDRDRGKRPLMAGIAEKLSDHVIATDDNPRTEDHTQIMADILKGFINPQAVQVIHQREEAIATAIKSAVENDVILIAGKGHEDYQIIGKTKHHFSDQEVARHYLSH</sequence>
<evidence type="ECO:0000256" key="3">
    <source>
        <dbReference type="ARBA" id="ARBA00022960"/>
    </source>
</evidence>
<dbReference type="RefSeq" id="WP_005704249.1">
    <property type="nucleotide sequence ID" value="NZ_AEWB02000016.1"/>
</dbReference>
<comment type="pathway">
    <text evidence="13 14">Cell wall biogenesis; peptidoglycan biosynthesis.</text>
</comment>
<feature type="binding site" evidence="13">
    <location>
        <begin position="409"/>
        <end position="412"/>
    </location>
    <ligand>
        <name>meso-2,6-diaminopimelate</name>
        <dbReference type="ChEBI" id="CHEBI:57791"/>
    </ligand>
</feature>
<dbReference type="Proteomes" id="UP000272690">
    <property type="component" value="Chromosome"/>
</dbReference>
<evidence type="ECO:0000256" key="9">
    <source>
        <dbReference type="ARBA" id="ARBA00072883"/>
    </source>
</evidence>
<dbReference type="InterPro" id="IPR000713">
    <property type="entry name" value="Mur_ligase_N"/>
</dbReference>
<feature type="binding site" evidence="13">
    <location>
        <begin position="154"/>
        <end position="155"/>
    </location>
    <ligand>
        <name>UDP-N-acetyl-alpha-D-muramoyl-L-alanyl-D-glutamate</name>
        <dbReference type="ChEBI" id="CHEBI:83900"/>
    </ligand>
</feature>
<comment type="subcellular location">
    <subcellularLocation>
        <location evidence="13 14">Cytoplasm</location>
    </subcellularLocation>
</comment>
<dbReference type="SUPFAM" id="SSF53244">
    <property type="entry name" value="MurD-like peptide ligases, peptide-binding domain"/>
    <property type="match status" value="1"/>
</dbReference>
<evidence type="ECO:0000313" key="19">
    <source>
        <dbReference type="Proteomes" id="UP000272690"/>
    </source>
</evidence>
<accession>A0A3S5ECQ8</accession>
<dbReference type="OrthoDB" id="9800958at2"/>
<keyword evidence="13" id="KW-0963">Cytoplasm</keyword>
<name>A0A3S5ECQ8_AGGAP</name>
<feature type="binding site" evidence="13">
    <location>
        <begin position="112"/>
        <end position="118"/>
    </location>
    <ligand>
        <name>ATP</name>
        <dbReference type="ChEBI" id="CHEBI:30616"/>
    </ligand>
</feature>
<feature type="short sequence motif" description="Meso-diaminopimelate recognition motif" evidence="13">
    <location>
        <begin position="409"/>
        <end position="412"/>
    </location>
</feature>
<comment type="caution">
    <text evidence="13">Lacks conserved residue(s) required for the propagation of feature annotation.</text>
</comment>
<dbReference type="GO" id="GO:0009252">
    <property type="term" value="P:peptidoglycan biosynthetic process"/>
    <property type="evidence" value="ECO:0007669"/>
    <property type="project" value="UniProtKB-UniRule"/>
</dbReference>
<dbReference type="HAMAP" id="MF_00208">
    <property type="entry name" value="MurE"/>
    <property type="match status" value="1"/>
</dbReference>
<evidence type="ECO:0000256" key="1">
    <source>
        <dbReference type="ARBA" id="ARBA00005898"/>
    </source>
</evidence>
<keyword evidence="5 13" id="KW-0131">Cell cycle</keyword>
<dbReference type="NCBIfam" id="NF001123">
    <property type="entry name" value="PRK00139.1-1"/>
    <property type="match status" value="1"/>
</dbReference>
<dbReference type="InterPro" id="IPR036615">
    <property type="entry name" value="Mur_ligase_C_dom_sf"/>
</dbReference>
<dbReference type="InterPro" id="IPR005761">
    <property type="entry name" value="UDP-N-AcMur-Glu-dNH2Pim_ligase"/>
</dbReference>
<comment type="cofactor">
    <cofactor evidence="13">
        <name>Mg(2+)</name>
        <dbReference type="ChEBI" id="CHEBI:18420"/>
    </cofactor>
</comment>
<evidence type="ECO:0000259" key="17">
    <source>
        <dbReference type="Pfam" id="PF08245"/>
    </source>
</evidence>
<keyword evidence="13 18" id="KW-0436">Ligase</keyword>
<feature type="modified residue" description="N6-carboxylysine" evidence="13">
    <location>
        <position position="221"/>
    </location>
</feature>
<keyword evidence="13" id="KW-0067">ATP-binding</keyword>
<dbReference type="AlphaFoldDB" id="A0A3S5ECQ8"/>
<reference evidence="18 19" key="1">
    <citation type="submission" date="2018-12" db="EMBL/GenBank/DDBJ databases">
        <authorList>
            <consortium name="Pathogen Informatics"/>
        </authorList>
    </citation>
    <scope>NUCLEOTIDE SEQUENCE [LARGE SCALE GENOMIC DNA]</scope>
    <source>
        <strain evidence="18 19">NCTC5906</strain>
    </source>
</reference>
<feature type="binding site" evidence="13">
    <location>
        <position position="181"/>
    </location>
    <ligand>
        <name>UDP-N-acetyl-alpha-D-muramoyl-L-alanyl-D-glutamate</name>
        <dbReference type="ChEBI" id="CHEBI:83900"/>
    </ligand>
</feature>
<keyword evidence="3 13" id="KW-0133">Cell shape</keyword>